<sequence length="371" mass="39552">MFMLVVDVPGGALARTATELRDRFGWTVETASDGVGCLGQLRNQRWDAVVAARRVGHIAGATLLTLVKSIQPSAVRLLVDEQDDRLPAPGVETGVAHRVLVREPTAVTLHAVLSALEAAPANVPPELQDAIGRVARLPPTHGILLELRELVADPEVSTDRIATTVGQDPMLAAKVLHLANAGFASQHVVISSLAQAAALLGVETLRQVVIASAAFSAVSALDVPRDVIEQAQRHGVAAARMAASMPGLPPHARTGALLMDIGMPLMALAWPDEHADLRAQSRRRGQPLHEAEQERFGITHATAGALLARRWSLPKVLVRMIAGHHLPPLSEEPDDRALGFRVHHAVQTAQHPDGVDVYDAIVLDGLPAWVL</sequence>
<evidence type="ECO:0000259" key="1">
    <source>
        <dbReference type="PROSITE" id="PS51833"/>
    </source>
</evidence>
<dbReference type="InterPro" id="IPR013976">
    <property type="entry name" value="HDOD"/>
</dbReference>
<evidence type="ECO:0000313" key="3">
    <source>
        <dbReference type="Proteomes" id="UP000264006"/>
    </source>
</evidence>
<dbReference type="PANTHER" id="PTHR33525:SF6">
    <property type="entry name" value="HDOD DOMAIN-CONTAINING PROTEIN"/>
    <property type="match status" value="1"/>
</dbReference>
<dbReference type="SUPFAM" id="SSF109604">
    <property type="entry name" value="HD-domain/PDEase-like"/>
    <property type="match status" value="1"/>
</dbReference>
<accession>A0A346Y0A6</accession>
<dbReference type="Proteomes" id="UP000264006">
    <property type="component" value="Chromosome"/>
</dbReference>
<dbReference type="KEGG" id="euz:DVS28_a3228"/>
<dbReference type="PROSITE" id="PS51833">
    <property type="entry name" value="HDOD"/>
    <property type="match status" value="1"/>
</dbReference>
<keyword evidence="2" id="KW-0378">Hydrolase</keyword>
<keyword evidence="3" id="KW-1185">Reference proteome</keyword>
<dbReference type="InterPro" id="IPR052340">
    <property type="entry name" value="RNase_Y/CdgJ"/>
</dbReference>
<dbReference type="PANTHER" id="PTHR33525">
    <property type="match status" value="1"/>
</dbReference>
<protein>
    <submittedName>
        <fullName evidence="2">HD-GYP domain (HD superfamily hydrolase)</fullName>
    </submittedName>
</protein>
<organism evidence="2 3">
    <name type="scientific">Euzebya pacifica</name>
    <dbReference type="NCBI Taxonomy" id="1608957"/>
    <lineage>
        <taxon>Bacteria</taxon>
        <taxon>Bacillati</taxon>
        <taxon>Actinomycetota</taxon>
        <taxon>Nitriliruptoria</taxon>
        <taxon>Euzebyales</taxon>
    </lineage>
</organism>
<gene>
    <name evidence="2" type="ORF">DVS28_a3228</name>
</gene>
<dbReference type="Pfam" id="PF08668">
    <property type="entry name" value="HDOD"/>
    <property type="match status" value="1"/>
</dbReference>
<dbReference type="Gene3D" id="1.10.3210.10">
    <property type="entry name" value="Hypothetical protein af1432"/>
    <property type="match status" value="1"/>
</dbReference>
<proteinExistence type="predicted"/>
<reference evidence="2 3" key="1">
    <citation type="submission" date="2018-09" db="EMBL/GenBank/DDBJ databases">
        <title>Complete genome sequence of Euzebya sp. DY32-46 isolated from seawater of Pacific Ocean.</title>
        <authorList>
            <person name="Xu L."/>
            <person name="Wu Y.-H."/>
            <person name="Xu X.-W."/>
        </authorList>
    </citation>
    <scope>NUCLEOTIDE SEQUENCE [LARGE SCALE GENOMIC DNA]</scope>
    <source>
        <strain evidence="2 3">DY32-46</strain>
    </source>
</reference>
<name>A0A346Y0A6_9ACTN</name>
<feature type="domain" description="HDOD" evidence="1">
    <location>
        <begin position="137"/>
        <end position="327"/>
    </location>
</feature>
<dbReference type="GO" id="GO:0016787">
    <property type="term" value="F:hydrolase activity"/>
    <property type="evidence" value="ECO:0007669"/>
    <property type="project" value="UniProtKB-KW"/>
</dbReference>
<evidence type="ECO:0000313" key="2">
    <source>
        <dbReference type="EMBL" id="AXV07903.1"/>
    </source>
</evidence>
<dbReference type="RefSeq" id="WP_164710620.1">
    <property type="nucleotide sequence ID" value="NZ_CP031165.1"/>
</dbReference>
<dbReference type="EMBL" id="CP031165">
    <property type="protein sequence ID" value="AXV07903.1"/>
    <property type="molecule type" value="Genomic_DNA"/>
</dbReference>
<dbReference type="AlphaFoldDB" id="A0A346Y0A6"/>